<dbReference type="EMBL" id="KI966410">
    <property type="protein sequence ID" value="EWC47459.1"/>
    <property type="molecule type" value="Genomic_DNA"/>
</dbReference>
<accession>W7HVD4</accession>
<dbReference type="Gene3D" id="2.60.40.640">
    <property type="match status" value="1"/>
</dbReference>
<proteinExistence type="predicted"/>
<sequence>MFRLRPDAAFTLKSETSPTKMLDWHEPGPPPPLALDFIPDVPGPVICVGNQHDSGGAIFSGYIRLKVFKESTLSKLSVHVSLTEKFSDPPIHGCKDCSSKTVTIHDAEVLDHGSAHIVEQGLHDYPISFHIPGNLPATYIDKHRQVEYHLSLRADITSSPSPVHFTTPFTVARFCPREATSRRLRGYSPCFVMDMVIPAFSSRNEKFDIQIELRTRDAYSHPPRAFWEPRTITWEIIECVQELRLPCPQHSDLFKEARCRPLKETRTEIFGDELNLLHQGRTEMEILSAGTKRFTLPAHIRRTVTNDVTTIKEFKVWHEVKIKVLYMYTKPLPPEDKSDKEVTGTWDVRCFGLGAKLCIGEKHALQEMESWDEEIAPAYANIGLAPPSYQG</sequence>
<organism evidence="2 3">
    <name type="scientific">Drechslerella stenobrocha 248</name>
    <dbReference type="NCBI Taxonomy" id="1043628"/>
    <lineage>
        <taxon>Eukaryota</taxon>
        <taxon>Fungi</taxon>
        <taxon>Dikarya</taxon>
        <taxon>Ascomycota</taxon>
        <taxon>Pezizomycotina</taxon>
        <taxon>Orbiliomycetes</taxon>
        <taxon>Orbiliales</taxon>
        <taxon>Orbiliaceae</taxon>
        <taxon>Drechslerella</taxon>
    </lineage>
</organism>
<feature type="domain" description="LDB19 N-terminal" evidence="1">
    <location>
        <begin position="86"/>
        <end position="252"/>
    </location>
</feature>
<evidence type="ECO:0000313" key="3">
    <source>
        <dbReference type="Proteomes" id="UP000024837"/>
    </source>
</evidence>
<dbReference type="Proteomes" id="UP000024837">
    <property type="component" value="Unassembled WGS sequence"/>
</dbReference>
<dbReference type="InterPro" id="IPR024391">
    <property type="entry name" value="LDB19_N"/>
</dbReference>
<protein>
    <recommendedName>
        <fullName evidence="1">LDB19 N-terminal domain-containing protein</fullName>
    </recommendedName>
</protein>
<dbReference type="Pfam" id="PF13002">
    <property type="entry name" value="LDB19"/>
    <property type="match status" value="1"/>
</dbReference>
<keyword evidence="3" id="KW-1185">Reference proteome</keyword>
<reference evidence="2 3" key="1">
    <citation type="submission" date="2013-05" db="EMBL/GenBank/DDBJ databases">
        <title>Drechslerella stenobrocha genome reveals carnivorous origination and mechanical trapping mechanism of predatory fungi.</title>
        <authorList>
            <person name="Liu X."/>
            <person name="Zhang W."/>
            <person name="Liu K."/>
        </authorList>
    </citation>
    <scope>NUCLEOTIDE SEQUENCE [LARGE SCALE GENOMIC DNA]</scope>
    <source>
        <strain evidence="2 3">248</strain>
    </source>
</reference>
<dbReference type="GO" id="GO:0005506">
    <property type="term" value="F:iron ion binding"/>
    <property type="evidence" value="ECO:0007669"/>
    <property type="project" value="InterPro"/>
</dbReference>
<dbReference type="GO" id="GO:0016705">
    <property type="term" value="F:oxidoreductase activity, acting on paired donors, with incorporation or reduction of molecular oxygen"/>
    <property type="evidence" value="ECO:0007669"/>
    <property type="project" value="InterPro"/>
</dbReference>
<evidence type="ECO:0000313" key="2">
    <source>
        <dbReference type="EMBL" id="EWC47459.1"/>
    </source>
</evidence>
<evidence type="ECO:0000259" key="1">
    <source>
        <dbReference type="Pfam" id="PF13002"/>
    </source>
</evidence>
<dbReference type="PROSITE" id="PS00086">
    <property type="entry name" value="CYTOCHROME_P450"/>
    <property type="match status" value="1"/>
</dbReference>
<dbReference type="InterPro" id="IPR017972">
    <property type="entry name" value="Cyt_P450_CS"/>
</dbReference>
<dbReference type="HOGENOM" id="CLU_721636_0_0_1"/>
<dbReference type="AlphaFoldDB" id="W7HVD4"/>
<gene>
    <name evidence="2" type="ORF">DRE_00427</name>
</gene>
<name>W7HVD4_9PEZI</name>
<dbReference type="InterPro" id="IPR014752">
    <property type="entry name" value="Arrestin-like_C"/>
</dbReference>
<dbReference type="OrthoDB" id="5335747at2759"/>